<dbReference type="RefSeq" id="WP_072763609.1">
    <property type="nucleotide sequence ID" value="NZ_FQYX01000006.1"/>
</dbReference>
<accession>A0A1M6E3N2</accession>
<dbReference type="AlphaFoldDB" id="A0A1M6E3N2"/>
<dbReference type="OrthoDB" id="1494789at2"/>
<protein>
    <submittedName>
        <fullName evidence="1">MerR HTH family regulatory protein</fullName>
    </submittedName>
</protein>
<sequence length="97" mass="11519">MGNEHYIAITDFCISHNISSKFILELHDYGLIELVSREKTRYIPLQQLPRTEKILRLYSDLEINLEGIAVINHLLDRIEKMQDEITFLKNKLDLYEE</sequence>
<dbReference type="Gene3D" id="1.10.1660.10">
    <property type="match status" value="1"/>
</dbReference>
<keyword evidence="2" id="KW-1185">Reference proteome</keyword>
<organism evidence="1 2">
    <name type="scientific">Arenibacter nanhaiticus</name>
    <dbReference type="NCBI Taxonomy" id="558155"/>
    <lineage>
        <taxon>Bacteria</taxon>
        <taxon>Pseudomonadati</taxon>
        <taxon>Bacteroidota</taxon>
        <taxon>Flavobacteriia</taxon>
        <taxon>Flavobacteriales</taxon>
        <taxon>Flavobacteriaceae</taxon>
        <taxon>Arenibacter</taxon>
    </lineage>
</organism>
<dbReference type="EMBL" id="FQYX01000006">
    <property type="protein sequence ID" value="SHI80154.1"/>
    <property type="molecule type" value="Genomic_DNA"/>
</dbReference>
<dbReference type="STRING" id="558155.SAMN04487911_10612"/>
<name>A0A1M6E3N2_9FLAO</name>
<evidence type="ECO:0000313" key="2">
    <source>
        <dbReference type="Proteomes" id="UP000184231"/>
    </source>
</evidence>
<evidence type="ECO:0000313" key="1">
    <source>
        <dbReference type="EMBL" id="SHI80154.1"/>
    </source>
</evidence>
<reference evidence="1 2" key="1">
    <citation type="submission" date="2016-11" db="EMBL/GenBank/DDBJ databases">
        <authorList>
            <person name="Jaros S."/>
            <person name="Januszkiewicz K."/>
            <person name="Wedrychowicz H."/>
        </authorList>
    </citation>
    <scope>NUCLEOTIDE SEQUENCE [LARGE SCALE GENOMIC DNA]</scope>
    <source>
        <strain evidence="1 2">CGMCC 1.8863</strain>
    </source>
</reference>
<gene>
    <name evidence="1" type="ORF">SAMN04487911_10612</name>
</gene>
<proteinExistence type="predicted"/>
<dbReference type="Proteomes" id="UP000184231">
    <property type="component" value="Unassembled WGS sequence"/>
</dbReference>
<dbReference type="Pfam" id="PF13591">
    <property type="entry name" value="MerR_2"/>
    <property type="match status" value="1"/>
</dbReference>